<dbReference type="GO" id="GO:0016787">
    <property type="term" value="F:hydrolase activity"/>
    <property type="evidence" value="ECO:0007669"/>
    <property type="project" value="UniProtKB-KW"/>
</dbReference>
<dbReference type="Proteomes" id="UP001237823">
    <property type="component" value="Unassembled WGS sequence"/>
</dbReference>
<dbReference type="Gene3D" id="2.60.120.200">
    <property type="match status" value="1"/>
</dbReference>
<protein>
    <submittedName>
        <fullName evidence="4">Glycoside hydrolase family 16 protein</fullName>
    </submittedName>
</protein>
<feature type="compositionally biased region" description="Low complexity" evidence="1">
    <location>
        <begin position="24"/>
        <end position="42"/>
    </location>
</feature>
<dbReference type="CDD" id="cd00413">
    <property type="entry name" value="Glyco_hydrolase_16"/>
    <property type="match status" value="1"/>
</dbReference>
<reference evidence="4 5" key="1">
    <citation type="submission" date="2023-06" db="EMBL/GenBank/DDBJ databases">
        <authorList>
            <person name="Feng G."/>
            <person name="Li J."/>
            <person name="Zhu H."/>
        </authorList>
    </citation>
    <scope>NUCLEOTIDE SEQUENCE [LARGE SCALE GENOMIC DNA]</scope>
    <source>
        <strain evidence="4 5">RHCKG23</strain>
    </source>
</reference>
<name>A0ABT7TB17_9MICO</name>
<evidence type="ECO:0000313" key="4">
    <source>
        <dbReference type="EMBL" id="MDM7886778.1"/>
    </source>
</evidence>
<feature type="signal peptide" evidence="2">
    <location>
        <begin position="1"/>
        <end position="30"/>
    </location>
</feature>
<evidence type="ECO:0000256" key="2">
    <source>
        <dbReference type="SAM" id="SignalP"/>
    </source>
</evidence>
<evidence type="ECO:0000256" key="1">
    <source>
        <dbReference type="SAM" id="MobiDB-lite"/>
    </source>
</evidence>
<evidence type="ECO:0000259" key="3">
    <source>
        <dbReference type="PROSITE" id="PS51762"/>
    </source>
</evidence>
<dbReference type="EMBL" id="JAUCML010000017">
    <property type="protein sequence ID" value="MDM7886778.1"/>
    <property type="molecule type" value="Genomic_DNA"/>
</dbReference>
<accession>A0ABT7TB17</accession>
<dbReference type="Pfam" id="PF00722">
    <property type="entry name" value="Glyco_hydro_16"/>
    <property type="match status" value="1"/>
</dbReference>
<keyword evidence="2" id="KW-0732">Signal</keyword>
<organism evidence="4 5">
    <name type="scientific">Curtobacterium citri</name>
    <dbReference type="NCBI Taxonomy" id="3055139"/>
    <lineage>
        <taxon>Bacteria</taxon>
        <taxon>Bacillati</taxon>
        <taxon>Actinomycetota</taxon>
        <taxon>Actinomycetes</taxon>
        <taxon>Micrococcales</taxon>
        <taxon>Microbacteriaceae</taxon>
        <taxon>Curtobacterium</taxon>
    </lineage>
</organism>
<feature type="region of interest" description="Disordered" evidence="1">
    <location>
        <begin position="24"/>
        <end position="51"/>
    </location>
</feature>
<evidence type="ECO:0000313" key="5">
    <source>
        <dbReference type="Proteomes" id="UP001237823"/>
    </source>
</evidence>
<feature type="chain" id="PRO_5045644461" evidence="2">
    <location>
        <begin position="31"/>
        <end position="271"/>
    </location>
</feature>
<feature type="domain" description="GH16" evidence="3">
    <location>
        <begin position="51"/>
        <end position="271"/>
    </location>
</feature>
<dbReference type="RefSeq" id="WP_182045521.1">
    <property type="nucleotide sequence ID" value="NZ_JAUCML010000017.1"/>
</dbReference>
<dbReference type="InterPro" id="IPR013320">
    <property type="entry name" value="ConA-like_dom_sf"/>
</dbReference>
<keyword evidence="5" id="KW-1185">Reference proteome</keyword>
<sequence>MKTSIVAALTVAVLAAGTVADTTAPAPASAAPPANAYTTTAPKGNVVSNGRTWKQTYRQDFDTAAPTGTVAKRYPGMGLYDGFADTSGQGRYTPSKVLSVSNSALDFYLKSDAGRPMAAAVMPDGYKPHTTGRVSIRYKTTNTPGYKFVVMLWPNSDNWNEGEIDWPEATLGAKPRPASAVPGSMSARGMVFQPERETFAPTDTALYHVATTEWDRTAVRFYWDGKLVASTTKAVPTKPMRVTLQAETDTGSRTPAKASGHVKVDWVTIYD</sequence>
<dbReference type="PROSITE" id="PS51762">
    <property type="entry name" value="GH16_2"/>
    <property type="match status" value="1"/>
</dbReference>
<dbReference type="SUPFAM" id="SSF49899">
    <property type="entry name" value="Concanavalin A-like lectins/glucanases"/>
    <property type="match status" value="1"/>
</dbReference>
<keyword evidence="4" id="KW-0378">Hydrolase</keyword>
<comment type="caution">
    <text evidence="4">The sequence shown here is derived from an EMBL/GenBank/DDBJ whole genome shotgun (WGS) entry which is preliminary data.</text>
</comment>
<dbReference type="InterPro" id="IPR000757">
    <property type="entry name" value="Beta-glucanase-like"/>
</dbReference>
<gene>
    <name evidence="4" type="ORF">QUG92_16835</name>
</gene>
<proteinExistence type="predicted"/>